<organism evidence="4 5">
    <name type="scientific">Roseivirga spongicola</name>
    <dbReference type="NCBI Taxonomy" id="333140"/>
    <lineage>
        <taxon>Bacteria</taxon>
        <taxon>Pseudomonadati</taxon>
        <taxon>Bacteroidota</taxon>
        <taxon>Cytophagia</taxon>
        <taxon>Cytophagales</taxon>
        <taxon>Roseivirgaceae</taxon>
        <taxon>Roseivirga</taxon>
    </lineage>
</organism>
<evidence type="ECO:0000259" key="3">
    <source>
        <dbReference type="Pfam" id="PF12770"/>
    </source>
</evidence>
<dbReference type="Proteomes" id="UP000075606">
    <property type="component" value="Unassembled WGS sequence"/>
</dbReference>
<evidence type="ECO:0000313" key="4">
    <source>
        <dbReference type="EMBL" id="KYG78026.1"/>
    </source>
</evidence>
<proteinExistence type="predicted"/>
<keyword evidence="1" id="KW-0802">TPR repeat</keyword>
<dbReference type="PANTHER" id="PTHR10098:SF108">
    <property type="entry name" value="TETRATRICOPEPTIDE REPEAT PROTEIN 28"/>
    <property type="match status" value="1"/>
</dbReference>
<dbReference type="Pfam" id="PF12770">
    <property type="entry name" value="CHAT"/>
    <property type="match status" value="1"/>
</dbReference>
<dbReference type="Pfam" id="PF13424">
    <property type="entry name" value="TPR_12"/>
    <property type="match status" value="1"/>
</dbReference>
<keyword evidence="2" id="KW-0472">Membrane</keyword>
<feature type="repeat" description="TPR" evidence="1">
    <location>
        <begin position="288"/>
        <end position="321"/>
    </location>
</feature>
<keyword evidence="2" id="KW-1133">Transmembrane helix</keyword>
<name>A0A150XH58_9BACT</name>
<evidence type="ECO:0000256" key="2">
    <source>
        <dbReference type="SAM" id="Phobius"/>
    </source>
</evidence>
<gene>
    <name evidence="4" type="ORF">AWW68_04465</name>
</gene>
<evidence type="ECO:0000256" key="1">
    <source>
        <dbReference type="PROSITE-ProRule" id="PRU00339"/>
    </source>
</evidence>
<comment type="caution">
    <text evidence="4">The sequence shown here is derived from an EMBL/GenBank/DDBJ whole genome shotgun (WGS) entry which is preliminary data.</text>
</comment>
<keyword evidence="2" id="KW-0812">Transmembrane</keyword>
<feature type="domain" description="CHAT" evidence="3">
    <location>
        <begin position="685"/>
        <end position="967"/>
    </location>
</feature>
<accession>A0A150XH58</accession>
<dbReference type="SUPFAM" id="SSF48452">
    <property type="entry name" value="TPR-like"/>
    <property type="match status" value="2"/>
</dbReference>
<keyword evidence="5" id="KW-1185">Reference proteome</keyword>
<dbReference type="STRING" id="333140.AWW68_04465"/>
<dbReference type="InterPro" id="IPR024983">
    <property type="entry name" value="CHAT_dom"/>
</dbReference>
<sequence>MVLCLSLRSQDFSNKKLKYVRDTSAFTKAIDFHSKAKSAISKGRTDEAITNYLATIEEYNSIYNSAKDAGDYELAVNALIEKADIERRIYSYETPYETLSEAKELLESHIPLDNFLWFRTYLSFGQVTHIGADYYRATSYLDSAQILYSKSITYDSALYSDFLEYKFYGYLYSNKSIDTVQKYIDIRLIWENEEQKRAPNPENLMYLLEDYPDIYSQKGEYDIALAYAISNYKYFKQNIQAMNSARFGEVYYDLSLALFRKDQFETALEIVDEYQNADESMLNNEYYAGMISLVGLIYNEMGDYTQSIEYFERFLDMQAASFSERDQQNQKIARATAFLNMGINLYELGETEKAISNYNRSLEEMKAIVDFPSSVLINCYRYIGDFQVREGNWKEALISYDSALRNTELKYQDAVLDFPNKDSISRFSLESLTILKKKSKAIFNNYEQDPITYLESAINYVDHTHERIRANRDDLYKSDGKLFLSQFFKELYETGIDASFQLFSITGDEQYAWKAFKYAQLSKSNLFLEQEKDYKEFTSSDIPFSLKENYYLTTARLDSLKGILYNTLDNSVTGDSVLRLSEQIITLEDRTAFLKDSISKNYLKSPIDQYENQAIDNLESESLLIEYFYGNDHIYSFGVNAGREIVLNRTESDSLLKSNLEGFLKIVSNPPDYESFDDNLKRYRRFAADLYKRLLDPILEMQKSRPEELVIVADEFLTRVPFEAFLVDENVGNTFWDFDYLINSFNVRYLISSNVSKTASSTMSNDYKILGIGFSQVDKRAQSRQGAYASLPGTEREIQFLEASFEGDYYLGERGSRSRFLTEARNYDIIHLAVHGKADENRFQSRLIFNGKDSVLNTNQLYLANIKAKLTVLSACESGKGQIESGEGTFSIARGFAIVGVPNIVMSLWEVNDRITSSQMVEFYNNFLSEKQDLNSSLRKVKLDYIKDGDSYLSHPYYWASFIHVGQNTSLEKSFIGQKWMLYLIGLFFIIGVMIFVSAKKRKGIQ</sequence>
<dbReference type="InterPro" id="IPR019734">
    <property type="entry name" value="TPR_rpt"/>
</dbReference>
<dbReference type="PROSITE" id="PS50005">
    <property type="entry name" value="TPR"/>
    <property type="match status" value="2"/>
</dbReference>
<dbReference type="PANTHER" id="PTHR10098">
    <property type="entry name" value="RAPSYN-RELATED"/>
    <property type="match status" value="1"/>
</dbReference>
<protein>
    <recommendedName>
        <fullName evidence="3">CHAT domain-containing protein</fullName>
    </recommendedName>
</protein>
<dbReference type="SMART" id="SM00028">
    <property type="entry name" value="TPR"/>
    <property type="match status" value="5"/>
</dbReference>
<feature type="repeat" description="TPR" evidence="1">
    <location>
        <begin position="335"/>
        <end position="368"/>
    </location>
</feature>
<dbReference type="EMBL" id="LRPC01000001">
    <property type="protein sequence ID" value="KYG78026.1"/>
    <property type="molecule type" value="Genomic_DNA"/>
</dbReference>
<dbReference type="AlphaFoldDB" id="A0A150XH58"/>
<evidence type="ECO:0000313" key="5">
    <source>
        <dbReference type="Proteomes" id="UP000075606"/>
    </source>
</evidence>
<feature type="transmembrane region" description="Helical" evidence="2">
    <location>
        <begin position="980"/>
        <end position="999"/>
    </location>
</feature>
<reference evidence="4 5" key="1">
    <citation type="submission" date="2016-01" db="EMBL/GenBank/DDBJ databases">
        <title>Genome sequencing of Roseivirga spongicola UST030701-084.</title>
        <authorList>
            <person name="Selvaratnam C."/>
            <person name="Thevarajoo S."/>
            <person name="Goh K.M."/>
            <person name="Ee R."/>
            <person name="Chan K.-G."/>
            <person name="Chong C.S."/>
        </authorList>
    </citation>
    <scope>NUCLEOTIDE SEQUENCE [LARGE SCALE GENOMIC DNA]</scope>
    <source>
        <strain evidence="4 5">UST030701-084</strain>
    </source>
</reference>
<dbReference type="InterPro" id="IPR011990">
    <property type="entry name" value="TPR-like_helical_dom_sf"/>
</dbReference>
<dbReference type="Gene3D" id="1.25.40.10">
    <property type="entry name" value="Tetratricopeptide repeat domain"/>
    <property type="match status" value="1"/>
</dbReference>